<comment type="caution">
    <text evidence="2">The sequence shown here is derived from an EMBL/GenBank/DDBJ whole genome shotgun (WGS) entry which is preliminary data.</text>
</comment>
<gene>
    <name evidence="2" type="ORF">HGA15_21010</name>
</gene>
<keyword evidence="3" id="KW-1185">Reference proteome</keyword>
<dbReference type="InterPro" id="IPR001387">
    <property type="entry name" value="Cro/C1-type_HTH"/>
</dbReference>
<reference evidence="2 3" key="1">
    <citation type="submission" date="2020-04" db="EMBL/GenBank/DDBJ databases">
        <title>MicrobeNet Type strains.</title>
        <authorList>
            <person name="Nicholson A.C."/>
        </authorList>
    </citation>
    <scope>NUCLEOTIDE SEQUENCE [LARGE SCALE GENOMIC DNA]</scope>
    <source>
        <strain evidence="2 3">JCM 3332</strain>
    </source>
</reference>
<dbReference type="InterPro" id="IPR010982">
    <property type="entry name" value="Lambda_DNA-bd_dom_sf"/>
</dbReference>
<organism evidence="2 3">
    <name type="scientific">Nocardia flavorosea</name>
    <dbReference type="NCBI Taxonomy" id="53429"/>
    <lineage>
        <taxon>Bacteria</taxon>
        <taxon>Bacillati</taxon>
        <taxon>Actinomycetota</taxon>
        <taxon>Actinomycetes</taxon>
        <taxon>Mycobacteriales</taxon>
        <taxon>Nocardiaceae</taxon>
        <taxon>Nocardia</taxon>
    </lineage>
</organism>
<dbReference type="EMBL" id="JAAXOT010000011">
    <property type="protein sequence ID" value="NKY58577.1"/>
    <property type="molecule type" value="Genomic_DNA"/>
</dbReference>
<proteinExistence type="predicted"/>
<dbReference type="Pfam" id="PF19054">
    <property type="entry name" value="DUF5753"/>
    <property type="match status" value="1"/>
</dbReference>
<dbReference type="SMART" id="SM00530">
    <property type="entry name" value="HTH_XRE"/>
    <property type="match status" value="1"/>
</dbReference>
<dbReference type="InterPro" id="IPR043917">
    <property type="entry name" value="DUF5753"/>
</dbReference>
<accession>A0A846YHQ5</accession>
<dbReference type="RefSeq" id="WP_062978766.1">
    <property type="nucleotide sequence ID" value="NZ_JAAXOT010000011.1"/>
</dbReference>
<dbReference type="GO" id="GO:0003677">
    <property type="term" value="F:DNA binding"/>
    <property type="evidence" value="ECO:0007669"/>
    <property type="project" value="InterPro"/>
</dbReference>
<evidence type="ECO:0000313" key="2">
    <source>
        <dbReference type="EMBL" id="NKY58577.1"/>
    </source>
</evidence>
<dbReference type="PROSITE" id="PS50943">
    <property type="entry name" value="HTH_CROC1"/>
    <property type="match status" value="1"/>
</dbReference>
<name>A0A846YHQ5_9NOCA</name>
<dbReference type="AlphaFoldDB" id="A0A846YHQ5"/>
<protein>
    <submittedName>
        <fullName evidence="2">Helix-turn-helix domain-containing protein</fullName>
    </submittedName>
</protein>
<feature type="domain" description="HTH cro/C1-type" evidence="1">
    <location>
        <begin position="22"/>
        <end position="51"/>
    </location>
</feature>
<sequence>MVKGSTRTNASTLPRRALGRQLRKLRERAGYTQSAASRVAEISPQSYGRIEDGWQTKVTDLGLNALANAYEATDQERRLLLDLAREIREATASGGGWWRAYADAMVSGFDHYLALEEAANWVTTWQTTVVPGLLQTRDYRQALTWATNPNQSPDEVNRTLDLAQRRQNLLDRSDFRFEALLTEAVLRYNVGSTSVMADQVGHLIEKSQDPGIEIRIVPSVETSPVGLISRSFHLFSFPPLRASKLQEPPVAFMEGFTGDLYIERDTEVSKYAREAERIRHVALSPAASRDLMLRISKE</sequence>
<dbReference type="SUPFAM" id="SSF47413">
    <property type="entry name" value="lambda repressor-like DNA-binding domains"/>
    <property type="match status" value="1"/>
</dbReference>
<evidence type="ECO:0000313" key="3">
    <source>
        <dbReference type="Proteomes" id="UP000570678"/>
    </source>
</evidence>
<dbReference type="CDD" id="cd00093">
    <property type="entry name" value="HTH_XRE"/>
    <property type="match status" value="1"/>
</dbReference>
<evidence type="ECO:0000259" key="1">
    <source>
        <dbReference type="PROSITE" id="PS50943"/>
    </source>
</evidence>
<dbReference type="Pfam" id="PF13560">
    <property type="entry name" value="HTH_31"/>
    <property type="match status" value="1"/>
</dbReference>
<dbReference type="Gene3D" id="1.10.260.40">
    <property type="entry name" value="lambda repressor-like DNA-binding domains"/>
    <property type="match status" value="1"/>
</dbReference>
<dbReference type="Proteomes" id="UP000570678">
    <property type="component" value="Unassembled WGS sequence"/>
</dbReference>